<dbReference type="HOGENOM" id="CLU_1482367_0_0_1"/>
<dbReference type="AlphaFoldDB" id="V2XY91"/>
<dbReference type="Proteomes" id="UP000017559">
    <property type="component" value="Unassembled WGS sequence"/>
</dbReference>
<dbReference type="EMBL" id="AWSO01000016">
    <property type="protein sequence ID" value="ESK97821.1"/>
    <property type="molecule type" value="Genomic_DNA"/>
</dbReference>
<reference evidence="1 2" key="1">
    <citation type="journal article" date="2014" name="BMC Genomics">
        <title>Genome and secretome analysis of the hemibiotrophic fungal pathogen, Moniliophthora roreri, which causes frosty pod rot disease of cacao: mechanisms of the biotrophic and necrotrophic phases.</title>
        <authorList>
            <person name="Meinhardt L.W."/>
            <person name="Costa G.G.L."/>
            <person name="Thomazella D.P.T."/>
            <person name="Teixeira P.J.P.L."/>
            <person name="Carazzolle M.F."/>
            <person name="Schuster S.C."/>
            <person name="Carlson J.E."/>
            <person name="Guiltinan M.J."/>
            <person name="Mieczkowski P."/>
            <person name="Farmer A."/>
            <person name="Ramaraj T."/>
            <person name="Crozier J."/>
            <person name="Davis R.E."/>
            <person name="Shao J."/>
            <person name="Melnick R.L."/>
            <person name="Pereira G.A.G."/>
            <person name="Bailey B.A."/>
        </authorList>
    </citation>
    <scope>NUCLEOTIDE SEQUENCE [LARGE SCALE GENOMIC DNA]</scope>
    <source>
        <strain evidence="1 2">MCA 2997</strain>
    </source>
</reference>
<comment type="caution">
    <text evidence="1">The sequence shown here is derived from an EMBL/GenBank/DDBJ whole genome shotgun (WGS) entry which is preliminary data.</text>
</comment>
<evidence type="ECO:0000313" key="2">
    <source>
        <dbReference type="Proteomes" id="UP000017559"/>
    </source>
</evidence>
<gene>
    <name evidence="1" type="ORF">Moror_17250</name>
</gene>
<proteinExistence type="predicted"/>
<accession>V2XY91</accession>
<protein>
    <submittedName>
        <fullName evidence="1">Uncharacterized protein</fullName>
    </submittedName>
</protein>
<sequence length="182" mass="20790">MTNVGLNGMSNVLHMWTGTEMTTGAFWRTWIVNHGIILPEETNDCLEQDDLYADFPKAFPSTVSMGAEIDPAVSTTFELPTRGVASLFARRCNRKAASHDGRWIVRLSDYQACPFGVLSSRKTVENDYQGWRKREPTIEIKADKQCDKLQSLKTPMSYLEFYILLYRIKNKIMADLQELSPE</sequence>
<organism evidence="1 2">
    <name type="scientific">Moniliophthora roreri (strain MCA 2997)</name>
    <name type="common">Cocoa frosty pod rot fungus</name>
    <name type="synonym">Crinipellis roreri</name>
    <dbReference type="NCBI Taxonomy" id="1381753"/>
    <lineage>
        <taxon>Eukaryota</taxon>
        <taxon>Fungi</taxon>
        <taxon>Dikarya</taxon>
        <taxon>Basidiomycota</taxon>
        <taxon>Agaricomycotina</taxon>
        <taxon>Agaricomycetes</taxon>
        <taxon>Agaricomycetidae</taxon>
        <taxon>Agaricales</taxon>
        <taxon>Marasmiineae</taxon>
        <taxon>Marasmiaceae</taxon>
        <taxon>Moniliophthora</taxon>
    </lineage>
</organism>
<keyword evidence="2" id="KW-1185">Reference proteome</keyword>
<dbReference type="KEGG" id="mrr:Moror_17250"/>
<evidence type="ECO:0000313" key="1">
    <source>
        <dbReference type="EMBL" id="ESK97821.1"/>
    </source>
</evidence>
<name>V2XY91_MONRO</name>